<feature type="region of interest" description="Disordered" evidence="1">
    <location>
        <begin position="396"/>
        <end position="432"/>
    </location>
</feature>
<feature type="compositionally biased region" description="Low complexity" evidence="1">
    <location>
        <begin position="246"/>
        <end position="268"/>
    </location>
</feature>
<evidence type="ECO:0000313" key="2">
    <source>
        <dbReference type="EMBL" id="GIQ86541.1"/>
    </source>
</evidence>
<evidence type="ECO:0000313" key="3">
    <source>
        <dbReference type="Proteomes" id="UP000265618"/>
    </source>
</evidence>
<organism evidence="2 3">
    <name type="scientific">Kipferlia bialata</name>
    <dbReference type="NCBI Taxonomy" id="797122"/>
    <lineage>
        <taxon>Eukaryota</taxon>
        <taxon>Metamonada</taxon>
        <taxon>Carpediemonas-like organisms</taxon>
        <taxon>Kipferlia</taxon>
    </lineage>
</organism>
<accession>A0A9K3D1W0</accession>
<feature type="compositionally biased region" description="Polar residues" evidence="1">
    <location>
        <begin position="513"/>
        <end position="537"/>
    </location>
</feature>
<evidence type="ECO:0000256" key="1">
    <source>
        <dbReference type="SAM" id="MobiDB-lite"/>
    </source>
</evidence>
<dbReference type="EMBL" id="BDIP01002601">
    <property type="protein sequence ID" value="GIQ86541.1"/>
    <property type="molecule type" value="Genomic_DNA"/>
</dbReference>
<keyword evidence="3" id="KW-1185">Reference proteome</keyword>
<dbReference type="AlphaFoldDB" id="A0A9K3D1W0"/>
<feature type="region of interest" description="Disordered" evidence="1">
    <location>
        <begin position="498"/>
        <end position="537"/>
    </location>
</feature>
<proteinExistence type="predicted"/>
<comment type="caution">
    <text evidence="2">The sequence shown here is derived from an EMBL/GenBank/DDBJ whole genome shotgun (WGS) entry which is preliminary data.</text>
</comment>
<feature type="region of interest" description="Disordered" evidence="1">
    <location>
        <begin position="1"/>
        <end position="276"/>
    </location>
</feature>
<feature type="compositionally biased region" description="Basic and acidic residues" evidence="1">
    <location>
        <begin position="43"/>
        <end position="67"/>
    </location>
</feature>
<sequence>PGAPLQPLNLASFRQSMRKGDKAGSTRIPTSTRAIVRPPMTERVQKREREREGERDAMEEWERDRDNGTVTPRNYQGTPYIPQTQPPPTVRVPMTQRIRRPIPTCPPPRRGSTPMATPAEQEREREREDRKLSMRDLRRRGEASEPDDSDSVKDLGEDDDMFTLDDEEEEEFSRDRDHLDPLDPPASTRVDRRPLDPLDALDNNMDSPSADEGEDEFTLDIAEDEEEREREEDYEEEEARPPKPRTQTLSQSLTHSYQTTYSSQQSSQPGYLDMQMMGTPRGQDRPLCTPDSSGIQNLIPFQASNATYQYPTKPIRTPTPSQAYSQGFMGHTYPTAVNQRILSQGSFDADPMSQFQLDPQSQFCLTQDDSVCHETLAPHSNTQLDSQRDFDPLSQHVDQYWPEGDGERDKDGEGEGEGEGVNQSNESRESESSRLILGMGDIGMVRDNNSTVLDTSTVLMDSTVVIDDSTIEMEGQDNKAAEGDTSTEVPSTLVLSQQSMMQDDEDADAADTSGRQAFSTPEKSQSRVFSPFLSPSR</sequence>
<feature type="compositionally biased region" description="Low complexity" evidence="1">
    <location>
        <begin position="197"/>
        <end position="206"/>
    </location>
</feature>
<feature type="non-terminal residue" evidence="2">
    <location>
        <position position="537"/>
    </location>
</feature>
<protein>
    <submittedName>
        <fullName evidence="2">Uncharacterized protein</fullName>
    </submittedName>
</protein>
<feature type="compositionally biased region" description="Acidic residues" evidence="1">
    <location>
        <begin position="156"/>
        <end position="172"/>
    </location>
</feature>
<gene>
    <name evidence="2" type="ORF">KIPB_008416</name>
</gene>
<feature type="compositionally biased region" description="Acidic residues" evidence="1">
    <location>
        <begin position="209"/>
        <end position="238"/>
    </location>
</feature>
<feature type="compositionally biased region" description="Basic and acidic residues" evidence="1">
    <location>
        <begin position="120"/>
        <end position="143"/>
    </location>
</feature>
<name>A0A9K3D1W0_9EUKA</name>
<reference evidence="2 3" key="1">
    <citation type="journal article" date="2018" name="PLoS ONE">
        <title>The draft genome of Kipferlia bialata reveals reductive genome evolution in fornicate parasites.</title>
        <authorList>
            <person name="Tanifuji G."/>
            <person name="Takabayashi S."/>
            <person name="Kume K."/>
            <person name="Takagi M."/>
            <person name="Nakayama T."/>
            <person name="Kamikawa R."/>
            <person name="Inagaki Y."/>
            <person name="Hashimoto T."/>
        </authorList>
    </citation>
    <scope>NUCLEOTIDE SEQUENCE [LARGE SCALE GENOMIC DNA]</scope>
    <source>
        <strain evidence="2">NY0173</strain>
    </source>
</reference>
<feature type="region of interest" description="Disordered" evidence="1">
    <location>
        <begin position="470"/>
        <end position="489"/>
    </location>
</feature>
<dbReference type="Proteomes" id="UP000265618">
    <property type="component" value="Unassembled WGS sequence"/>
</dbReference>